<feature type="domain" description="Heterokaryon incompatibility" evidence="1">
    <location>
        <begin position="32"/>
        <end position="169"/>
    </location>
</feature>
<evidence type="ECO:0000259" key="1">
    <source>
        <dbReference type="Pfam" id="PF06985"/>
    </source>
</evidence>
<dbReference type="EMBL" id="ML994634">
    <property type="protein sequence ID" value="KAF2185322.1"/>
    <property type="molecule type" value="Genomic_DNA"/>
</dbReference>
<evidence type="ECO:0000313" key="2">
    <source>
        <dbReference type="EMBL" id="KAF2185322.1"/>
    </source>
</evidence>
<dbReference type="Pfam" id="PF06985">
    <property type="entry name" value="HET"/>
    <property type="match status" value="1"/>
</dbReference>
<feature type="non-terminal residue" evidence="2">
    <location>
        <position position="279"/>
    </location>
</feature>
<dbReference type="PANTHER" id="PTHR33112">
    <property type="entry name" value="DOMAIN PROTEIN, PUTATIVE-RELATED"/>
    <property type="match status" value="1"/>
</dbReference>
<protein>
    <submittedName>
        <fullName evidence="2">HET-domain-containing protein</fullName>
    </submittedName>
</protein>
<gene>
    <name evidence="2" type="ORF">K469DRAFT_540917</name>
</gene>
<reference evidence="2" key="1">
    <citation type="journal article" date="2020" name="Stud. Mycol.">
        <title>101 Dothideomycetes genomes: a test case for predicting lifestyles and emergence of pathogens.</title>
        <authorList>
            <person name="Haridas S."/>
            <person name="Albert R."/>
            <person name="Binder M."/>
            <person name="Bloem J."/>
            <person name="Labutti K."/>
            <person name="Salamov A."/>
            <person name="Andreopoulos B."/>
            <person name="Baker S."/>
            <person name="Barry K."/>
            <person name="Bills G."/>
            <person name="Bluhm B."/>
            <person name="Cannon C."/>
            <person name="Castanera R."/>
            <person name="Culley D."/>
            <person name="Daum C."/>
            <person name="Ezra D."/>
            <person name="Gonzalez J."/>
            <person name="Henrissat B."/>
            <person name="Kuo A."/>
            <person name="Liang C."/>
            <person name="Lipzen A."/>
            <person name="Lutzoni F."/>
            <person name="Magnuson J."/>
            <person name="Mondo S."/>
            <person name="Nolan M."/>
            <person name="Ohm R."/>
            <person name="Pangilinan J."/>
            <person name="Park H.-J."/>
            <person name="Ramirez L."/>
            <person name="Alfaro M."/>
            <person name="Sun H."/>
            <person name="Tritt A."/>
            <person name="Yoshinaga Y."/>
            <person name="Zwiers L.-H."/>
            <person name="Turgeon B."/>
            <person name="Goodwin S."/>
            <person name="Spatafora J."/>
            <person name="Crous P."/>
            <person name="Grigoriev I."/>
        </authorList>
    </citation>
    <scope>NUCLEOTIDE SEQUENCE</scope>
    <source>
        <strain evidence="2">CBS 207.26</strain>
    </source>
</reference>
<proteinExistence type="predicted"/>
<sequence length="279" mass="32183">LPTRLIFLHEENGECFPRLVYTVEIASTHFEYTTLSHRSPFRRRKKPKKTHSEGVTLHYLPRTFRDAIRISLAIGVPYIWIDSLCIVQDDEEDWRREAARMGDIYEGSYLNIAALDSPNCNGGCALYRRKPATHVRLQNGSQLAIRALAAHPADVFDSHLNTRGWIFQELVLPIRVLYCGKNQFYWQCSTKVYSEDGFIDHDMALNLPGTRTLNCPTSLQTNSPNPWWVWIQDFSKRNFTQSPDRLPALIGVTRKYQETTGLTPVLGLWKETLLDDLAW</sequence>
<organism evidence="2 3">
    <name type="scientific">Zopfia rhizophila CBS 207.26</name>
    <dbReference type="NCBI Taxonomy" id="1314779"/>
    <lineage>
        <taxon>Eukaryota</taxon>
        <taxon>Fungi</taxon>
        <taxon>Dikarya</taxon>
        <taxon>Ascomycota</taxon>
        <taxon>Pezizomycotina</taxon>
        <taxon>Dothideomycetes</taxon>
        <taxon>Dothideomycetes incertae sedis</taxon>
        <taxon>Zopfiaceae</taxon>
        <taxon>Zopfia</taxon>
    </lineage>
</organism>
<dbReference type="Proteomes" id="UP000800200">
    <property type="component" value="Unassembled WGS sequence"/>
</dbReference>
<dbReference type="PANTHER" id="PTHR33112:SF8">
    <property type="entry name" value="HETEROKARYON INCOMPATIBILITY DOMAIN-CONTAINING PROTEIN"/>
    <property type="match status" value="1"/>
</dbReference>
<dbReference type="InterPro" id="IPR010730">
    <property type="entry name" value="HET"/>
</dbReference>
<keyword evidence="3" id="KW-1185">Reference proteome</keyword>
<accession>A0A6A6E3J9</accession>
<feature type="non-terminal residue" evidence="2">
    <location>
        <position position="1"/>
    </location>
</feature>
<dbReference type="OrthoDB" id="2958217at2759"/>
<evidence type="ECO:0000313" key="3">
    <source>
        <dbReference type="Proteomes" id="UP000800200"/>
    </source>
</evidence>
<dbReference type="AlphaFoldDB" id="A0A6A6E3J9"/>
<name>A0A6A6E3J9_9PEZI</name>